<dbReference type="CDD" id="cd00118">
    <property type="entry name" value="LysM"/>
    <property type="match status" value="1"/>
</dbReference>
<dbReference type="Pfam" id="PF01476">
    <property type="entry name" value="LysM"/>
    <property type="match status" value="1"/>
</dbReference>
<evidence type="ECO:0000259" key="3">
    <source>
        <dbReference type="PROSITE" id="PS51782"/>
    </source>
</evidence>
<dbReference type="InterPro" id="IPR011098">
    <property type="entry name" value="G5_dom"/>
</dbReference>
<keyword evidence="5" id="KW-1185">Reference proteome</keyword>
<dbReference type="CDD" id="cd12797">
    <property type="entry name" value="M23_peptidase"/>
    <property type="match status" value="1"/>
</dbReference>
<proteinExistence type="predicted"/>
<dbReference type="RefSeq" id="WP_240256681.1">
    <property type="nucleotide sequence ID" value="NZ_JAKTTI010000027.1"/>
</dbReference>
<dbReference type="Gene3D" id="2.20.230.10">
    <property type="entry name" value="Resuscitation-promoting factor rpfb"/>
    <property type="match status" value="1"/>
</dbReference>
<organism evidence="4 5">
    <name type="scientific">Fredinandcohnia quinoae</name>
    <dbReference type="NCBI Taxonomy" id="2918902"/>
    <lineage>
        <taxon>Bacteria</taxon>
        <taxon>Bacillati</taxon>
        <taxon>Bacillota</taxon>
        <taxon>Bacilli</taxon>
        <taxon>Bacillales</taxon>
        <taxon>Bacillaceae</taxon>
        <taxon>Fredinandcohnia</taxon>
    </lineage>
</organism>
<dbReference type="PANTHER" id="PTHR21666:SF270">
    <property type="entry name" value="MUREIN HYDROLASE ACTIVATOR ENVC"/>
    <property type="match status" value="1"/>
</dbReference>
<name>A0AAW5E1G4_9BACI</name>
<dbReference type="PROSITE" id="PS51109">
    <property type="entry name" value="G5"/>
    <property type="match status" value="1"/>
</dbReference>
<dbReference type="InterPro" id="IPR016047">
    <property type="entry name" value="M23ase_b-sheet_dom"/>
</dbReference>
<keyword evidence="1" id="KW-0732">Signal</keyword>
<dbReference type="GO" id="GO:0004222">
    <property type="term" value="F:metalloendopeptidase activity"/>
    <property type="evidence" value="ECO:0007669"/>
    <property type="project" value="TreeGrafter"/>
</dbReference>
<evidence type="ECO:0000313" key="5">
    <source>
        <dbReference type="Proteomes" id="UP001431131"/>
    </source>
</evidence>
<accession>A0AAW5E1G4</accession>
<dbReference type="SUPFAM" id="SSF51261">
    <property type="entry name" value="Duplicated hybrid motif"/>
    <property type="match status" value="1"/>
</dbReference>
<dbReference type="PROSITE" id="PS51782">
    <property type="entry name" value="LYSM"/>
    <property type="match status" value="1"/>
</dbReference>
<dbReference type="InterPro" id="IPR018392">
    <property type="entry name" value="LysM"/>
</dbReference>
<dbReference type="InterPro" id="IPR011055">
    <property type="entry name" value="Dup_hybrid_motif"/>
</dbReference>
<sequence length="480" mass="52630">MSKQNKTEHITHYNKYKSLFKRAAITSVAFSTLMLGTASAESNISTVYHIYIDGNRIGTVDNIKLVDQVIDKKIESIKKDYSDLSLTADDLSVIQEQVFRANANNAKTIQKLESEVHIVAKATALSIDGKPVAYLKNKEAAEDALKLLKLKYVKVEELTALEARAKSDTPLPALKEGQSRILDVAINQNVSLSEEEILPNEILTPVDTVKLLQKGTLEEKKYKVKEGDVLGAIAIAHGLSTKQLLELNPQLTEESVLQIDQEVNVTAYKPLLTVTVKKEESKKETIAYKTEVKEDSNMYKGDNKVTQEGQEGEKVVNYNVELVNGQVSKRTATSENIIKEPVNHVVVKGTKVVPSRGTGSLSWPAVGGYISSKQGYRWGRLHKGIDIARPSNHTIKAADNGTVIFAGYDGSFGNKIMIDHNNGIVTLYAHMSSLDVHSGQTVSQGQAIGVMGATGNSTGVHLHFEVYKNGSLQNPLSYLR</sequence>
<reference evidence="4" key="1">
    <citation type="submission" date="2022-02" db="EMBL/GenBank/DDBJ databases">
        <title>Fredinandcohnia quinoae sp. nov. isolated from Chenopodium quinoa seeds.</title>
        <authorList>
            <person name="Saati-Santamaria Z."/>
            <person name="Flores-Felix J.D."/>
            <person name="Igual J.M."/>
            <person name="Velazquez E."/>
            <person name="Garcia-Fraile P."/>
            <person name="Martinez-Molina E."/>
        </authorList>
    </citation>
    <scope>NUCLEOTIDE SEQUENCE</scope>
    <source>
        <strain evidence="4">SECRCQ15</strain>
    </source>
</reference>
<dbReference type="Gene3D" id="2.70.70.10">
    <property type="entry name" value="Glucose Permease (Domain IIA)"/>
    <property type="match status" value="1"/>
</dbReference>
<feature type="domain" description="LysM" evidence="3">
    <location>
        <begin position="220"/>
        <end position="265"/>
    </location>
</feature>
<dbReference type="InterPro" id="IPR036779">
    <property type="entry name" value="LysM_dom_sf"/>
</dbReference>
<dbReference type="PANTHER" id="PTHR21666">
    <property type="entry name" value="PEPTIDASE-RELATED"/>
    <property type="match status" value="1"/>
</dbReference>
<dbReference type="Gene3D" id="3.10.350.10">
    <property type="entry name" value="LysM domain"/>
    <property type="match status" value="1"/>
</dbReference>
<dbReference type="Pfam" id="PF01551">
    <property type="entry name" value="Peptidase_M23"/>
    <property type="match status" value="1"/>
</dbReference>
<evidence type="ECO:0000256" key="1">
    <source>
        <dbReference type="ARBA" id="ARBA00022729"/>
    </source>
</evidence>
<dbReference type="Proteomes" id="UP001431131">
    <property type="component" value="Unassembled WGS sequence"/>
</dbReference>
<evidence type="ECO:0000313" key="4">
    <source>
        <dbReference type="EMBL" id="MCH1626762.1"/>
    </source>
</evidence>
<protein>
    <submittedName>
        <fullName evidence="4">Peptidoglycan DD-metalloendopeptidase family protein</fullName>
    </submittedName>
</protein>
<dbReference type="AlphaFoldDB" id="A0AAW5E1G4"/>
<dbReference type="SMART" id="SM00257">
    <property type="entry name" value="LysM"/>
    <property type="match status" value="1"/>
</dbReference>
<dbReference type="SUPFAM" id="SSF54106">
    <property type="entry name" value="LysM domain"/>
    <property type="match status" value="1"/>
</dbReference>
<evidence type="ECO:0000259" key="2">
    <source>
        <dbReference type="PROSITE" id="PS51109"/>
    </source>
</evidence>
<dbReference type="Pfam" id="PF07501">
    <property type="entry name" value="G5"/>
    <property type="match status" value="1"/>
</dbReference>
<comment type="caution">
    <text evidence="4">The sequence shown here is derived from an EMBL/GenBank/DDBJ whole genome shotgun (WGS) entry which is preliminary data.</text>
</comment>
<feature type="domain" description="G5" evidence="2">
    <location>
        <begin position="272"/>
        <end position="352"/>
    </location>
</feature>
<dbReference type="SMART" id="SM01208">
    <property type="entry name" value="G5"/>
    <property type="match status" value="1"/>
</dbReference>
<dbReference type="InterPro" id="IPR050570">
    <property type="entry name" value="Cell_wall_metabolism_enzyme"/>
</dbReference>
<gene>
    <name evidence="4" type="ORF">MJG50_15595</name>
</gene>
<dbReference type="EMBL" id="JAKTTI010000027">
    <property type="protein sequence ID" value="MCH1626762.1"/>
    <property type="molecule type" value="Genomic_DNA"/>
</dbReference>